<dbReference type="InterPro" id="IPR001245">
    <property type="entry name" value="Ser-Thr/Tyr_kinase_cat_dom"/>
</dbReference>
<dbReference type="InterPro" id="IPR011009">
    <property type="entry name" value="Kinase-like_dom_sf"/>
</dbReference>
<keyword evidence="3" id="KW-1185">Reference proteome</keyword>
<proteinExistence type="predicted"/>
<dbReference type="GO" id="GO:0005524">
    <property type="term" value="F:ATP binding"/>
    <property type="evidence" value="ECO:0007669"/>
    <property type="project" value="InterPro"/>
</dbReference>
<dbReference type="EMBL" id="PGGS01000117">
    <property type="protein sequence ID" value="PNH08742.1"/>
    <property type="molecule type" value="Genomic_DNA"/>
</dbReference>
<comment type="caution">
    <text evidence="2">The sequence shown here is derived from an EMBL/GenBank/DDBJ whole genome shotgun (WGS) entry which is preliminary data.</text>
</comment>
<feature type="non-terminal residue" evidence="2">
    <location>
        <position position="591"/>
    </location>
</feature>
<gene>
    <name evidence="2" type="ORF">TSOC_004685</name>
</gene>
<accession>A0A2J8A878</accession>
<dbReference type="PANTHER" id="PTHR44329:SF214">
    <property type="entry name" value="PROTEIN KINASE DOMAIN-CONTAINING PROTEIN"/>
    <property type="match status" value="1"/>
</dbReference>
<protein>
    <submittedName>
        <fullName evidence="2">Putative serine/threonine-protein kinase</fullName>
    </submittedName>
</protein>
<dbReference type="SUPFAM" id="SSF56112">
    <property type="entry name" value="Protein kinase-like (PK-like)"/>
    <property type="match status" value="2"/>
</dbReference>
<evidence type="ECO:0000313" key="2">
    <source>
        <dbReference type="EMBL" id="PNH08742.1"/>
    </source>
</evidence>
<dbReference type="PROSITE" id="PS00108">
    <property type="entry name" value="PROTEIN_KINASE_ST"/>
    <property type="match status" value="2"/>
</dbReference>
<keyword evidence="2" id="KW-0418">Kinase</keyword>
<evidence type="ECO:0000313" key="3">
    <source>
        <dbReference type="Proteomes" id="UP000236333"/>
    </source>
</evidence>
<dbReference type="Gene3D" id="3.30.200.20">
    <property type="entry name" value="Phosphorylase Kinase, domain 1"/>
    <property type="match status" value="1"/>
</dbReference>
<name>A0A2J8A878_9CHLO</name>
<dbReference type="InterPro" id="IPR008271">
    <property type="entry name" value="Ser/Thr_kinase_AS"/>
</dbReference>
<keyword evidence="2" id="KW-0808">Transferase</keyword>
<dbReference type="AlphaFoldDB" id="A0A2J8A878"/>
<dbReference type="InterPro" id="IPR000719">
    <property type="entry name" value="Prot_kinase_dom"/>
</dbReference>
<organism evidence="2 3">
    <name type="scientific">Tetrabaena socialis</name>
    <dbReference type="NCBI Taxonomy" id="47790"/>
    <lineage>
        <taxon>Eukaryota</taxon>
        <taxon>Viridiplantae</taxon>
        <taxon>Chlorophyta</taxon>
        <taxon>core chlorophytes</taxon>
        <taxon>Chlorophyceae</taxon>
        <taxon>CS clade</taxon>
        <taxon>Chlamydomonadales</taxon>
        <taxon>Tetrabaenaceae</taxon>
        <taxon>Tetrabaena</taxon>
    </lineage>
</organism>
<dbReference type="InterPro" id="IPR046455">
    <property type="entry name" value="Sec7/BIG1-like_C"/>
</dbReference>
<dbReference type="GO" id="GO:0004674">
    <property type="term" value="F:protein serine/threonine kinase activity"/>
    <property type="evidence" value="ECO:0007669"/>
    <property type="project" value="TreeGrafter"/>
</dbReference>
<dbReference type="SMART" id="SM00220">
    <property type="entry name" value="S_TKc"/>
    <property type="match status" value="2"/>
</dbReference>
<dbReference type="Pfam" id="PF00069">
    <property type="entry name" value="Pkinase"/>
    <property type="match status" value="2"/>
</dbReference>
<dbReference type="InterPro" id="IPR051681">
    <property type="entry name" value="Ser/Thr_Kinases-Pseudokinases"/>
</dbReference>
<feature type="domain" description="Protein kinase" evidence="1">
    <location>
        <begin position="345"/>
        <end position="591"/>
    </location>
</feature>
<dbReference type="PROSITE" id="PS50011">
    <property type="entry name" value="PROTEIN_KINASE_DOM"/>
    <property type="match status" value="2"/>
</dbReference>
<dbReference type="Proteomes" id="UP000236333">
    <property type="component" value="Unassembled WGS sequence"/>
</dbReference>
<dbReference type="Pfam" id="PF20252">
    <property type="entry name" value="BIG2_C"/>
    <property type="match status" value="1"/>
</dbReference>
<dbReference type="PANTHER" id="PTHR44329">
    <property type="entry name" value="SERINE/THREONINE-PROTEIN KINASE TNNI3K-RELATED"/>
    <property type="match status" value="1"/>
</dbReference>
<dbReference type="OrthoDB" id="339325at2759"/>
<reference evidence="2 3" key="1">
    <citation type="journal article" date="2017" name="Mol. Biol. Evol.">
        <title>The 4-celled Tetrabaena socialis nuclear genome reveals the essential components for genetic control of cell number at the origin of multicellularity in the volvocine lineage.</title>
        <authorList>
            <person name="Featherston J."/>
            <person name="Arakaki Y."/>
            <person name="Hanschen E.R."/>
            <person name="Ferris P.J."/>
            <person name="Michod R.E."/>
            <person name="Olson B.J.S.C."/>
            <person name="Nozaki H."/>
            <person name="Durand P.M."/>
        </authorList>
    </citation>
    <scope>NUCLEOTIDE SEQUENCE [LARGE SCALE GENOMIC DNA]</scope>
    <source>
        <strain evidence="2 3">NIES-571</strain>
    </source>
</reference>
<feature type="domain" description="Protein kinase" evidence="1">
    <location>
        <begin position="5"/>
        <end position="232"/>
    </location>
</feature>
<sequence length="591" mass="65282">MSSSYCLWCWARVSAFGRVYEETYHGQRVAVKQILDLVEGAELEMLQASFAQELEVLGRCEHPNILRILAACMAPPRPCLVMEVLHIASEIAQGLAYLHPTILHRDLKPANVLINDPWGERPVVKLSDFGLSRLRNTVVLTAHPEAGTDIYSYGVVVWEMLAGCRPWEGLGAVNIACQVTLLGQRLEMPPRGAPGSCRSRWPGQLCQMLEECWDPVPVRRPAAEELAKLLMLVQQAEDRVTEDKAVADPPLLRLEVEAAAAYLSVNMAITAAASHPAASPDASALARLTNAQERLVHLCLTTLSRYTLGPSHMPQPRYIVVGRTSGGAPVLMAPPAVEFASFSPLALSSLVALGELEEPTFRKHVAELFPLLTQLIRADYAPADVYRALSTLFARRMSSSYCLWCWARELEVLGRCEHPNILRILAACMAPPRPCLVMELMDTSLDKLLYAKSGLLPMPLVLHIASEIAQGLAYLHPTILHRDLKPANVLINDPWGERPVVKLSDIYAYGVVIWEMLAGCRPWEGLGAVHIACQITLKGRRLGMPPRDAPGSCSSRWPGQLCQMLEECWDPVPARRPAAEELAKRLMLVQQ</sequence>
<evidence type="ECO:0000259" key="1">
    <source>
        <dbReference type="PROSITE" id="PS50011"/>
    </source>
</evidence>
<dbReference type="Pfam" id="PF07714">
    <property type="entry name" value="PK_Tyr_Ser-Thr"/>
    <property type="match status" value="1"/>
</dbReference>
<dbReference type="Gene3D" id="1.10.510.10">
    <property type="entry name" value="Transferase(Phosphotransferase) domain 1"/>
    <property type="match status" value="3"/>
</dbReference>